<feature type="compositionally biased region" description="Basic and acidic residues" evidence="4">
    <location>
        <begin position="1"/>
        <end position="14"/>
    </location>
</feature>
<dbReference type="Pfam" id="PF14833">
    <property type="entry name" value="NAD_binding_11"/>
    <property type="match status" value="1"/>
</dbReference>
<evidence type="ECO:0000256" key="3">
    <source>
        <dbReference type="PIRSR" id="PIRSR000103-1"/>
    </source>
</evidence>
<dbReference type="PANTHER" id="PTHR43060">
    <property type="entry name" value="3-HYDROXYISOBUTYRATE DEHYDROGENASE-LIKE 1, MITOCHONDRIAL-RELATED"/>
    <property type="match status" value="1"/>
</dbReference>
<dbReference type="InterPro" id="IPR008927">
    <property type="entry name" value="6-PGluconate_DH-like_C_sf"/>
</dbReference>
<dbReference type="GO" id="GO:0050661">
    <property type="term" value="F:NADP binding"/>
    <property type="evidence" value="ECO:0007669"/>
    <property type="project" value="InterPro"/>
</dbReference>
<dbReference type="InterPro" id="IPR029154">
    <property type="entry name" value="HIBADH-like_NADP-bd"/>
</dbReference>
<dbReference type="InterPro" id="IPR015815">
    <property type="entry name" value="HIBADH-related"/>
</dbReference>
<feature type="region of interest" description="Disordered" evidence="4">
    <location>
        <begin position="1"/>
        <end position="30"/>
    </location>
</feature>
<gene>
    <name evidence="7" type="ORF">DW352_13035</name>
</gene>
<accession>A0A345ZWQ7</accession>
<evidence type="ECO:0000256" key="2">
    <source>
        <dbReference type="ARBA" id="ARBA00023027"/>
    </source>
</evidence>
<dbReference type="SUPFAM" id="SSF51735">
    <property type="entry name" value="NAD(P)-binding Rossmann-fold domains"/>
    <property type="match status" value="1"/>
</dbReference>
<dbReference type="PIRSF" id="PIRSF000103">
    <property type="entry name" value="HIBADH"/>
    <property type="match status" value="1"/>
</dbReference>
<sequence>MKVCHSTERSKSAYDKSQSQRALRRGEKMAAKRKTKGTIGVIGLGIMGGSFARNLAAAGWRVVGYDVSAPRRREAQRAGVEIASSAIDVAEKAPIILTSLPKPQALIDTARAIAALKLPRKIVVEMSTFAISDKEKAEKILGKAGHIMLDTPVSGTGAQAAARDLVFYASGDSASIRKIKPALQAFGRHVYDVGAFGNGSRMKYVANLLVAINNVASAEAMVLGMKAGLPPQVIFDLIKSGAGNSRVFELRAPMMVKGKYDDVTMKIDVWDKDMQVIGDFAKAIRVPTPLFDATKPVYRRAQKEGYGMQDTAAVCAVLEKQGKVKRAKGKRAAKR</sequence>
<dbReference type="SUPFAM" id="SSF48179">
    <property type="entry name" value="6-phosphogluconate dehydrogenase C-terminal domain-like"/>
    <property type="match status" value="1"/>
</dbReference>
<feature type="domain" description="6-phosphogluconate dehydrogenase NADP-binding" evidence="5">
    <location>
        <begin position="38"/>
        <end position="192"/>
    </location>
</feature>
<feature type="domain" description="3-hydroxyisobutyrate dehydrogenase-like NAD-binding" evidence="6">
    <location>
        <begin position="197"/>
        <end position="317"/>
    </location>
</feature>
<dbReference type="KEGG" id="ptaw:DW352_13035"/>
<evidence type="ECO:0000256" key="1">
    <source>
        <dbReference type="ARBA" id="ARBA00023002"/>
    </source>
</evidence>
<dbReference type="GO" id="GO:0051287">
    <property type="term" value="F:NAD binding"/>
    <property type="evidence" value="ECO:0007669"/>
    <property type="project" value="InterPro"/>
</dbReference>
<dbReference type="AlphaFoldDB" id="A0A345ZWQ7"/>
<proteinExistence type="predicted"/>
<dbReference type="Gene3D" id="3.40.50.720">
    <property type="entry name" value="NAD(P)-binding Rossmann-like Domain"/>
    <property type="match status" value="1"/>
</dbReference>
<dbReference type="GO" id="GO:0016491">
    <property type="term" value="F:oxidoreductase activity"/>
    <property type="evidence" value="ECO:0007669"/>
    <property type="project" value="UniProtKB-KW"/>
</dbReference>
<name>A0A345ZWQ7_9HYPH</name>
<dbReference type="OrthoDB" id="9812907at2"/>
<evidence type="ECO:0000259" key="5">
    <source>
        <dbReference type="Pfam" id="PF03446"/>
    </source>
</evidence>
<evidence type="ECO:0000313" key="8">
    <source>
        <dbReference type="Proteomes" id="UP000254889"/>
    </source>
</evidence>
<evidence type="ECO:0000313" key="7">
    <source>
        <dbReference type="EMBL" id="AXK81354.1"/>
    </source>
</evidence>
<dbReference type="Pfam" id="PF03446">
    <property type="entry name" value="NAD_binding_2"/>
    <property type="match status" value="1"/>
</dbReference>
<dbReference type="Proteomes" id="UP000254889">
    <property type="component" value="Chromosome"/>
</dbReference>
<protein>
    <submittedName>
        <fullName evidence="7">NAD(P)-dependent oxidoreductase</fullName>
    </submittedName>
</protein>
<dbReference type="Gene3D" id="1.10.1040.10">
    <property type="entry name" value="N-(1-d-carboxylethyl)-l-norvaline Dehydrogenase, domain 2"/>
    <property type="match status" value="1"/>
</dbReference>
<organism evidence="7 8">
    <name type="scientific">Pseudolabrys taiwanensis</name>
    <dbReference type="NCBI Taxonomy" id="331696"/>
    <lineage>
        <taxon>Bacteria</taxon>
        <taxon>Pseudomonadati</taxon>
        <taxon>Pseudomonadota</taxon>
        <taxon>Alphaproteobacteria</taxon>
        <taxon>Hyphomicrobiales</taxon>
        <taxon>Xanthobacteraceae</taxon>
        <taxon>Pseudolabrys</taxon>
    </lineage>
</organism>
<evidence type="ECO:0000256" key="4">
    <source>
        <dbReference type="SAM" id="MobiDB-lite"/>
    </source>
</evidence>
<dbReference type="EMBL" id="CP031417">
    <property type="protein sequence ID" value="AXK81354.1"/>
    <property type="molecule type" value="Genomic_DNA"/>
</dbReference>
<keyword evidence="2" id="KW-0520">NAD</keyword>
<dbReference type="InterPro" id="IPR006115">
    <property type="entry name" value="6PGDH_NADP-bd"/>
</dbReference>
<dbReference type="InterPro" id="IPR036291">
    <property type="entry name" value="NAD(P)-bd_dom_sf"/>
</dbReference>
<evidence type="ECO:0000259" key="6">
    <source>
        <dbReference type="Pfam" id="PF14833"/>
    </source>
</evidence>
<reference evidence="7 8" key="1">
    <citation type="submission" date="2018-07" db="EMBL/GenBank/DDBJ databases">
        <authorList>
            <person name="Quirk P.G."/>
            <person name="Krulwich T.A."/>
        </authorList>
    </citation>
    <scope>NUCLEOTIDE SEQUENCE [LARGE SCALE GENOMIC DNA]</scope>
    <source>
        <strain evidence="7 8">CC-BB4</strain>
    </source>
</reference>
<dbReference type="RefSeq" id="WP_115691733.1">
    <property type="nucleotide sequence ID" value="NZ_CP031417.1"/>
</dbReference>
<keyword evidence="8" id="KW-1185">Reference proteome</keyword>
<keyword evidence="1" id="KW-0560">Oxidoreductase</keyword>
<dbReference type="InterPro" id="IPR013328">
    <property type="entry name" value="6PGD_dom2"/>
</dbReference>
<feature type="active site" evidence="3">
    <location>
        <position position="203"/>
    </location>
</feature>
<dbReference type="PANTHER" id="PTHR43060:SF15">
    <property type="entry name" value="3-HYDROXYISOBUTYRATE DEHYDROGENASE-LIKE 1, MITOCHONDRIAL-RELATED"/>
    <property type="match status" value="1"/>
</dbReference>